<dbReference type="OrthoDB" id="2015253at2759"/>
<comment type="caution">
    <text evidence="11">The sequence shown here is derived from an EMBL/GenBank/DDBJ whole genome shotgun (WGS) entry which is preliminary data.</text>
</comment>
<reference evidence="11" key="1">
    <citation type="submission" date="2022-02" db="EMBL/GenBank/DDBJ databases">
        <authorList>
            <person name="Henning P.M."/>
            <person name="McCubbin A.G."/>
            <person name="Shore J.S."/>
        </authorList>
    </citation>
    <scope>NUCLEOTIDE SEQUENCE</scope>
    <source>
        <strain evidence="11">F60SS</strain>
        <tissue evidence="11">Leaves</tissue>
    </source>
</reference>
<proteinExistence type="inferred from homology"/>
<keyword evidence="5 8" id="KW-0808">Transferase</keyword>
<dbReference type="Proteomes" id="UP001141552">
    <property type="component" value="Unassembled WGS sequence"/>
</dbReference>
<accession>A0A9Q0FTU4</accession>
<dbReference type="AlphaFoldDB" id="A0A9Q0FTU4"/>
<protein>
    <recommendedName>
        <fullName evidence="7">methylthioalkylmalate synthase</fullName>
        <ecNumber evidence="7">2.3.3.17</ecNumber>
    </recommendedName>
</protein>
<reference evidence="11" key="2">
    <citation type="journal article" date="2023" name="Plants (Basel)">
        <title>Annotation of the Turnera subulata (Passifloraceae) Draft Genome Reveals the S-Locus Evolved after the Divergence of Turneroideae from Passifloroideae in a Stepwise Manner.</title>
        <authorList>
            <person name="Henning P.M."/>
            <person name="Roalson E.H."/>
            <person name="Mir W."/>
            <person name="McCubbin A.G."/>
            <person name="Shore J.S."/>
        </authorList>
    </citation>
    <scope>NUCLEOTIDE SEQUENCE</scope>
    <source>
        <strain evidence="11">F60SS</strain>
    </source>
</reference>
<evidence type="ECO:0000313" key="12">
    <source>
        <dbReference type="Proteomes" id="UP001141552"/>
    </source>
</evidence>
<dbReference type="SUPFAM" id="SSF51569">
    <property type="entry name" value="Aldolase"/>
    <property type="match status" value="1"/>
</dbReference>
<evidence type="ECO:0000256" key="7">
    <source>
        <dbReference type="ARBA" id="ARBA00047173"/>
    </source>
</evidence>
<dbReference type="PANTHER" id="PTHR10277">
    <property type="entry name" value="HOMOCITRATE SYNTHASE-RELATED"/>
    <property type="match status" value="1"/>
</dbReference>
<evidence type="ECO:0000256" key="3">
    <source>
        <dbReference type="ARBA" id="ARBA00022528"/>
    </source>
</evidence>
<keyword evidence="6" id="KW-0809">Transit peptide</keyword>
<comment type="subcellular location">
    <subcellularLocation>
        <location evidence="1">Plastid</location>
        <location evidence="1">Chloroplast</location>
    </subcellularLocation>
</comment>
<dbReference type="GO" id="GO:0009507">
    <property type="term" value="C:chloroplast"/>
    <property type="evidence" value="ECO:0007669"/>
    <property type="project" value="UniProtKB-SubCell"/>
</dbReference>
<evidence type="ECO:0000256" key="6">
    <source>
        <dbReference type="ARBA" id="ARBA00022946"/>
    </source>
</evidence>
<dbReference type="InterPro" id="IPR002034">
    <property type="entry name" value="AIPM/Hcit_synth_CS"/>
</dbReference>
<feature type="region of interest" description="Disordered" evidence="9">
    <location>
        <begin position="1"/>
        <end position="23"/>
    </location>
</feature>
<dbReference type="Pfam" id="PF00682">
    <property type="entry name" value="HMGL-like"/>
    <property type="match status" value="1"/>
</dbReference>
<dbReference type="PANTHER" id="PTHR10277:SF60">
    <property type="entry name" value="METHYLTHIOALKYLMALATE SYNTHASE 1, CHLOROPLASTIC-RELATED"/>
    <property type="match status" value="1"/>
</dbReference>
<sequence length="240" mass="27181">MQRRAAKRRDDGGKAAEQSMGRADYETNRIHDPNYFRILDTTLRDGEQAPGASLIAEEKLIIACQLAKLRLDIMEVGFLSSSNKEAEAVRRITYKVGNAVGEDGYIPVICAAIRCHEGDIKAAWNAVNPTLKFKLAKEMAKVPGCSTRWTSSRKQRWLPPLRGFIKWLLEDFEWDEDMRSIAEDIQKLLNTHVHWTLTFVDREANTLPYKLASVANSSNIGLTYFDSPPNVRDLLLDDRG</sequence>
<evidence type="ECO:0000256" key="8">
    <source>
        <dbReference type="RuleBase" id="RU003523"/>
    </source>
</evidence>
<dbReference type="EMBL" id="JAKUCV010003749">
    <property type="protein sequence ID" value="KAJ4837738.1"/>
    <property type="molecule type" value="Genomic_DNA"/>
</dbReference>
<name>A0A9Q0FTU4_9ROSI</name>
<dbReference type="Gene3D" id="3.20.20.70">
    <property type="entry name" value="Aldolase class I"/>
    <property type="match status" value="1"/>
</dbReference>
<dbReference type="GO" id="GO:0010177">
    <property type="term" value="F:methylthioalkylmalate synthase activity"/>
    <property type="evidence" value="ECO:0007669"/>
    <property type="project" value="UniProtKB-EC"/>
</dbReference>
<dbReference type="PROSITE" id="PS00815">
    <property type="entry name" value="AIPM_HOMOCIT_SYNTH_1"/>
    <property type="match status" value="1"/>
</dbReference>
<feature type="domain" description="Pyruvate carboxyltransferase" evidence="10">
    <location>
        <begin position="36"/>
        <end position="135"/>
    </location>
</feature>
<dbReference type="InterPro" id="IPR000891">
    <property type="entry name" value="PYR_CT"/>
</dbReference>
<dbReference type="GO" id="GO:0003852">
    <property type="term" value="F:2-isopropylmalate synthase activity"/>
    <property type="evidence" value="ECO:0007669"/>
    <property type="project" value="TreeGrafter"/>
</dbReference>
<dbReference type="GO" id="GO:0009098">
    <property type="term" value="P:L-leucine biosynthetic process"/>
    <property type="evidence" value="ECO:0007669"/>
    <property type="project" value="TreeGrafter"/>
</dbReference>
<evidence type="ECO:0000313" key="11">
    <source>
        <dbReference type="EMBL" id="KAJ4837738.1"/>
    </source>
</evidence>
<dbReference type="EC" id="2.3.3.17" evidence="7"/>
<evidence type="ECO:0000256" key="4">
    <source>
        <dbReference type="ARBA" id="ARBA00022640"/>
    </source>
</evidence>
<dbReference type="InterPro" id="IPR013785">
    <property type="entry name" value="Aldolase_TIM"/>
</dbReference>
<dbReference type="InterPro" id="IPR050073">
    <property type="entry name" value="2-IPM_HCS-like"/>
</dbReference>
<gene>
    <name evidence="11" type="ORF">Tsubulata_041222</name>
</gene>
<evidence type="ECO:0000256" key="1">
    <source>
        <dbReference type="ARBA" id="ARBA00004229"/>
    </source>
</evidence>
<evidence type="ECO:0000256" key="2">
    <source>
        <dbReference type="ARBA" id="ARBA00006154"/>
    </source>
</evidence>
<keyword evidence="12" id="KW-1185">Reference proteome</keyword>
<evidence type="ECO:0000259" key="10">
    <source>
        <dbReference type="Pfam" id="PF00682"/>
    </source>
</evidence>
<keyword evidence="3" id="KW-0150">Chloroplast</keyword>
<evidence type="ECO:0000256" key="9">
    <source>
        <dbReference type="SAM" id="MobiDB-lite"/>
    </source>
</evidence>
<evidence type="ECO:0000256" key="5">
    <source>
        <dbReference type="ARBA" id="ARBA00022679"/>
    </source>
</evidence>
<organism evidence="11 12">
    <name type="scientific">Turnera subulata</name>
    <dbReference type="NCBI Taxonomy" id="218843"/>
    <lineage>
        <taxon>Eukaryota</taxon>
        <taxon>Viridiplantae</taxon>
        <taxon>Streptophyta</taxon>
        <taxon>Embryophyta</taxon>
        <taxon>Tracheophyta</taxon>
        <taxon>Spermatophyta</taxon>
        <taxon>Magnoliopsida</taxon>
        <taxon>eudicotyledons</taxon>
        <taxon>Gunneridae</taxon>
        <taxon>Pentapetalae</taxon>
        <taxon>rosids</taxon>
        <taxon>fabids</taxon>
        <taxon>Malpighiales</taxon>
        <taxon>Passifloraceae</taxon>
        <taxon>Turnera</taxon>
    </lineage>
</organism>
<comment type="similarity">
    <text evidence="2 8">Belongs to the alpha-IPM synthase/homocitrate synthase family.</text>
</comment>
<keyword evidence="4" id="KW-0934">Plastid</keyword>